<dbReference type="GO" id="GO:0008270">
    <property type="term" value="F:zinc ion binding"/>
    <property type="evidence" value="ECO:0007669"/>
    <property type="project" value="InterPro"/>
</dbReference>
<feature type="compositionally biased region" description="Polar residues" evidence="2">
    <location>
        <begin position="56"/>
        <end position="71"/>
    </location>
</feature>
<sequence>MTFSSTPVLPHAIQAPASWKRSMRRLTAVGMACMLTACSTVQLPVWTGASAPPPVQSGTPPITKTTPASPAISQPVAPVAPLTPLPYNPAIEARFPDPSVRYETPGLGPNRQQFTTQTEMSAWLQSLAGKVGDGQRLDVATIGTSQRGLPLLTLIATQGQSTQATALNSNGKPTVLLVGQQRGDEPAGAEALLVIARELGKGGLLSPLLQQINIIIVPRANPDGAQALTPHTADGTDLARDHLILSTPEAQALAKLSRNYRPVAVIDLREFAAAGPFLQKFQAVQRYDLLLQPAATPNNHEFVAKAAREWFTNPMRSALDSADISNEWYSEPSAQSGDQSLSMAQPTADSLINASTLKNAASIMVASRGSDLNRLHIQRRVHSLVTATNSALRNAAAKAKNLHQVESFVTRDIASQACRNTMAIQSQLTPEQRSIGMLQADSGQELQARVDWNSSLTLKASQTRPRPCGYWVSASASQAVERLRMLGAQVMQIAEPGQMLADSYQTQSSSGNLVLTRGAIDTPMSSYYVSLNQAKANLIAAALEPDTPYSYLSKHLITMPSDVARVVAPPSVVFEEEAE</sequence>
<dbReference type="GO" id="GO:0004181">
    <property type="term" value="F:metallocarboxypeptidase activity"/>
    <property type="evidence" value="ECO:0007669"/>
    <property type="project" value="InterPro"/>
</dbReference>
<name>A0A373FMU2_COMTE</name>
<dbReference type="GO" id="GO:0006508">
    <property type="term" value="P:proteolysis"/>
    <property type="evidence" value="ECO:0007669"/>
    <property type="project" value="InterPro"/>
</dbReference>
<protein>
    <submittedName>
        <fullName evidence="4">Peptidase M14</fullName>
    </submittedName>
</protein>
<dbReference type="Pfam" id="PF00246">
    <property type="entry name" value="Peptidase_M14"/>
    <property type="match status" value="1"/>
</dbReference>
<accession>A0A373FMU2</accession>
<dbReference type="AlphaFoldDB" id="A0A373FMU2"/>
<comment type="caution">
    <text evidence="4">The sequence shown here is derived from an EMBL/GenBank/DDBJ whole genome shotgun (WGS) entry which is preliminary data.</text>
</comment>
<evidence type="ECO:0000256" key="2">
    <source>
        <dbReference type="SAM" id="MobiDB-lite"/>
    </source>
</evidence>
<proteinExistence type="inferred from homology"/>
<gene>
    <name evidence="4" type="ORF">DZC30_09480</name>
</gene>
<evidence type="ECO:0000313" key="4">
    <source>
        <dbReference type="EMBL" id="RGE45473.1"/>
    </source>
</evidence>
<dbReference type="PROSITE" id="PS52035">
    <property type="entry name" value="PEPTIDASE_M14"/>
    <property type="match status" value="1"/>
</dbReference>
<dbReference type="Proteomes" id="UP000261948">
    <property type="component" value="Unassembled WGS sequence"/>
</dbReference>
<dbReference type="OrthoDB" id="5294005at2"/>
<feature type="domain" description="Peptidase M14" evidence="3">
    <location>
        <begin position="113"/>
        <end position="395"/>
    </location>
</feature>
<feature type="region of interest" description="Disordered" evidence="2">
    <location>
        <begin position="52"/>
        <end position="71"/>
    </location>
</feature>
<dbReference type="SUPFAM" id="SSF53187">
    <property type="entry name" value="Zn-dependent exopeptidases"/>
    <property type="match status" value="1"/>
</dbReference>
<dbReference type="InterPro" id="IPR000834">
    <property type="entry name" value="Peptidase_M14"/>
</dbReference>
<comment type="similarity">
    <text evidence="1">Belongs to the peptidase M14 family.</text>
</comment>
<evidence type="ECO:0000256" key="1">
    <source>
        <dbReference type="PROSITE-ProRule" id="PRU01379"/>
    </source>
</evidence>
<evidence type="ECO:0000259" key="3">
    <source>
        <dbReference type="PROSITE" id="PS52035"/>
    </source>
</evidence>
<reference evidence="4 5" key="1">
    <citation type="submission" date="2018-08" db="EMBL/GenBank/DDBJ databases">
        <title>Comamonas testosteroni strain SWCO2.</title>
        <authorList>
            <person name="Jiang N."/>
            <person name="Zhang X.Z."/>
        </authorList>
    </citation>
    <scope>NUCLEOTIDE SEQUENCE [LARGE SCALE GENOMIC DNA]</scope>
    <source>
        <strain evidence="4 5">SWCO2</strain>
    </source>
</reference>
<organism evidence="4 5">
    <name type="scientific">Comamonas testosteroni</name>
    <name type="common">Pseudomonas testosteroni</name>
    <dbReference type="NCBI Taxonomy" id="285"/>
    <lineage>
        <taxon>Bacteria</taxon>
        <taxon>Pseudomonadati</taxon>
        <taxon>Pseudomonadota</taxon>
        <taxon>Betaproteobacteria</taxon>
        <taxon>Burkholderiales</taxon>
        <taxon>Comamonadaceae</taxon>
        <taxon>Comamonas</taxon>
    </lineage>
</organism>
<keyword evidence="5" id="KW-1185">Reference proteome</keyword>
<dbReference type="Gene3D" id="3.40.630.10">
    <property type="entry name" value="Zn peptidases"/>
    <property type="match status" value="1"/>
</dbReference>
<evidence type="ECO:0000313" key="5">
    <source>
        <dbReference type="Proteomes" id="UP000261948"/>
    </source>
</evidence>
<dbReference type="EMBL" id="QURR01000009">
    <property type="protein sequence ID" value="RGE45473.1"/>
    <property type="molecule type" value="Genomic_DNA"/>
</dbReference>
<comment type="caution">
    <text evidence="1">Lacks conserved residue(s) required for the propagation of feature annotation.</text>
</comment>